<protein>
    <submittedName>
        <fullName evidence="1">Uncharacterized protein</fullName>
    </submittedName>
</protein>
<gene>
    <name evidence="1" type="ORF">Pla52n_68870</name>
</gene>
<comment type="caution">
    <text evidence="1">The sequence shown here is derived from an EMBL/GenBank/DDBJ whole genome shotgun (WGS) entry which is preliminary data.</text>
</comment>
<evidence type="ECO:0000313" key="1">
    <source>
        <dbReference type="EMBL" id="TWT89253.1"/>
    </source>
</evidence>
<accession>A0A5C5ZSQ9</accession>
<keyword evidence="2" id="KW-1185">Reference proteome</keyword>
<organism evidence="1 2">
    <name type="scientific">Stieleria varia</name>
    <dbReference type="NCBI Taxonomy" id="2528005"/>
    <lineage>
        <taxon>Bacteria</taxon>
        <taxon>Pseudomonadati</taxon>
        <taxon>Planctomycetota</taxon>
        <taxon>Planctomycetia</taxon>
        <taxon>Pirellulales</taxon>
        <taxon>Pirellulaceae</taxon>
        <taxon>Stieleria</taxon>
    </lineage>
</organism>
<proteinExistence type="predicted"/>
<dbReference type="AlphaFoldDB" id="A0A5C5ZSQ9"/>
<dbReference type="EMBL" id="SJPN01000026">
    <property type="protein sequence ID" value="TWT89253.1"/>
    <property type="molecule type" value="Genomic_DNA"/>
</dbReference>
<dbReference type="Proteomes" id="UP000320176">
    <property type="component" value="Unassembled WGS sequence"/>
</dbReference>
<sequence>MTVEEFGIADRQNSVGINQTAGDFSERWQVDWVGARNDQRVVTHVQRPVESDLLKVGQLQCLDARKANAGPLKSVHHSHRRIAKCRIARQVSRFGFLCVAQHSKPVGSVRTGSEFDTARHGKESTRGVVQYNGFIDIVAAKDHDRLSLIRLLRK</sequence>
<evidence type="ECO:0000313" key="2">
    <source>
        <dbReference type="Proteomes" id="UP000320176"/>
    </source>
</evidence>
<name>A0A5C5ZSQ9_9BACT</name>
<reference evidence="1 2" key="1">
    <citation type="submission" date="2019-02" db="EMBL/GenBank/DDBJ databases">
        <title>Deep-cultivation of Planctomycetes and their phenomic and genomic characterization uncovers novel biology.</title>
        <authorList>
            <person name="Wiegand S."/>
            <person name="Jogler M."/>
            <person name="Boedeker C."/>
            <person name="Pinto D."/>
            <person name="Vollmers J."/>
            <person name="Rivas-Marin E."/>
            <person name="Kohn T."/>
            <person name="Peeters S.H."/>
            <person name="Heuer A."/>
            <person name="Rast P."/>
            <person name="Oberbeckmann S."/>
            <person name="Bunk B."/>
            <person name="Jeske O."/>
            <person name="Meyerdierks A."/>
            <person name="Storesund J.E."/>
            <person name="Kallscheuer N."/>
            <person name="Luecker S."/>
            <person name="Lage O.M."/>
            <person name="Pohl T."/>
            <person name="Merkel B.J."/>
            <person name="Hornburger P."/>
            <person name="Mueller R.-W."/>
            <person name="Bruemmer F."/>
            <person name="Labrenz M."/>
            <person name="Spormann A.M."/>
            <person name="Op Den Camp H."/>
            <person name="Overmann J."/>
            <person name="Amann R."/>
            <person name="Jetten M.S.M."/>
            <person name="Mascher T."/>
            <person name="Medema M.H."/>
            <person name="Devos D.P."/>
            <person name="Kaster A.-K."/>
            <person name="Ovreas L."/>
            <person name="Rohde M."/>
            <person name="Galperin M.Y."/>
            <person name="Jogler C."/>
        </authorList>
    </citation>
    <scope>NUCLEOTIDE SEQUENCE [LARGE SCALE GENOMIC DNA]</scope>
    <source>
        <strain evidence="1 2">Pla52n</strain>
    </source>
</reference>